<dbReference type="OrthoDB" id="9943544at2"/>
<protein>
    <submittedName>
        <fullName evidence="1">Uncharacterized protein</fullName>
    </submittedName>
</protein>
<geneLocation type="plasmid" evidence="1 2">
    <name>unnamed1</name>
</geneLocation>
<dbReference type="RefSeq" id="WP_134760642.1">
    <property type="nucleotide sequence ID" value="NZ_CP038152.1"/>
</dbReference>
<dbReference type="EMBL" id="CP038152">
    <property type="protein sequence ID" value="QBR04347.1"/>
    <property type="molecule type" value="Genomic_DNA"/>
</dbReference>
<evidence type="ECO:0000313" key="1">
    <source>
        <dbReference type="EMBL" id="QBR04347.1"/>
    </source>
</evidence>
<dbReference type="Proteomes" id="UP000295727">
    <property type="component" value="Plasmid unnamed1"/>
</dbReference>
<accession>A0A4P7DAA1</accession>
<dbReference type="AlphaFoldDB" id="A0A4P7DAA1"/>
<proteinExistence type="predicted"/>
<keyword evidence="2" id="KW-1185">Reference proteome</keyword>
<gene>
    <name evidence="1" type="ORF">E1956_45435</name>
</gene>
<organism evidence="1 2">
    <name type="scientific">Paraburkholderia pallida</name>
    <dbReference type="NCBI Taxonomy" id="2547399"/>
    <lineage>
        <taxon>Bacteria</taxon>
        <taxon>Pseudomonadati</taxon>
        <taxon>Pseudomonadota</taxon>
        <taxon>Betaproteobacteria</taxon>
        <taxon>Burkholderiales</taxon>
        <taxon>Burkholderiaceae</taxon>
        <taxon>Paraburkholderia</taxon>
    </lineage>
</organism>
<keyword evidence="1" id="KW-0614">Plasmid</keyword>
<sequence length="63" mass="7040">MQTSSDERGALEVSLLDLLDDRDAVTAQLSDRVPTWLEAELACDGLQIYLERHGVWILAPLDD</sequence>
<reference evidence="1 2" key="1">
    <citation type="submission" date="2019-03" db="EMBL/GenBank/DDBJ databases">
        <title>Paraburkholderia sp. 7MH5, isolated from subtropical forest soil.</title>
        <authorList>
            <person name="Gao Z.-H."/>
            <person name="Qiu L.-H."/>
        </authorList>
    </citation>
    <scope>NUCLEOTIDE SEQUENCE [LARGE SCALE GENOMIC DNA]</scope>
    <source>
        <strain evidence="1 2">7MH5</strain>
        <plasmid evidence="1 2">unnamed1</plasmid>
    </source>
</reference>
<dbReference type="GeneID" id="39649845"/>
<evidence type="ECO:0000313" key="2">
    <source>
        <dbReference type="Proteomes" id="UP000295727"/>
    </source>
</evidence>
<name>A0A4P7DAA1_9BURK</name>
<dbReference type="KEGG" id="ppai:E1956_45435"/>